<keyword evidence="1" id="KW-0472">Membrane</keyword>
<accession>A0AA43G1Y6</accession>
<organism evidence="2 3">
    <name type="scientific">Vibrio splendidus</name>
    <dbReference type="NCBI Taxonomy" id="29497"/>
    <lineage>
        <taxon>Bacteria</taxon>
        <taxon>Pseudomonadati</taxon>
        <taxon>Pseudomonadota</taxon>
        <taxon>Gammaproteobacteria</taxon>
        <taxon>Vibrionales</taxon>
        <taxon>Vibrionaceae</taxon>
        <taxon>Vibrio</taxon>
    </lineage>
</organism>
<feature type="transmembrane region" description="Helical" evidence="1">
    <location>
        <begin position="6"/>
        <end position="26"/>
    </location>
</feature>
<gene>
    <name evidence="2" type="ORF">L8R85_21725</name>
</gene>
<evidence type="ECO:0000313" key="2">
    <source>
        <dbReference type="EMBL" id="MDH5923652.1"/>
    </source>
</evidence>
<keyword evidence="1" id="KW-1133">Transmembrane helix</keyword>
<comment type="caution">
    <text evidence="2">The sequence shown here is derived from an EMBL/GenBank/DDBJ whole genome shotgun (WGS) entry which is preliminary data.</text>
</comment>
<dbReference type="AlphaFoldDB" id="A0AA43G1Y6"/>
<dbReference type="EMBL" id="JAKMYX010000119">
    <property type="protein sequence ID" value="MDH5923652.1"/>
    <property type="molecule type" value="Genomic_DNA"/>
</dbReference>
<keyword evidence="1" id="KW-0812">Transmembrane</keyword>
<reference evidence="2" key="1">
    <citation type="submission" date="2022-01" db="EMBL/GenBank/DDBJ databases">
        <title>Vibrio aestuarianus Clade A and Clade B isolates are associated with Pacific oyster (Crassostrea gigas) disease outbreaks across Ireland.</title>
        <authorList>
            <person name="Coyle N."/>
            <person name="O'Toole C."/>
            <person name="Thomas J.C.L."/>
            <person name="Ryder D."/>
            <person name="Cheslett D."/>
            <person name="Feist S."/>
            <person name="Bean T."/>
            <person name="Joseph A."/>
            <person name="Waina A."/>
            <person name="Feil E."/>
            <person name="Verner-Jeffreys D.W."/>
        </authorList>
    </citation>
    <scope>NUCLEOTIDE SEQUENCE</scope>
    <source>
        <strain evidence="2">S/17/14 A</strain>
    </source>
</reference>
<evidence type="ECO:0000313" key="3">
    <source>
        <dbReference type="Proteomes" id="UP001159663"/>
    </source>
</evidence>
<proteinExistence type="predicted"/>
<evidence type="ECO:0000256" key="1">
    <source>
        <dbReference type="SAM" id="Phobius"/>
    </source>
</evidence>
<feature type="transmembrane region" description="Helical" evidence="1">
    <location>
        <begin position="38"/>
        <end position="57"/>
    </location>
</feature>
<dbReference type="RefSeq" id="WP_055320204.1">
    <property type="nucleotide sequence ID" value="NZ_JAKMYX010000119.1"/>
</dbReference>
<protein>
    <submittedName>
        <fullName evidence="2">Uncharacterized protein</fullName>
    </submittedName>
</protein>
<name>A0AA43G1Y6_VIBSP</name>
<dbReference type="Proteomes" id="UP001159663">
    <property type="component" value="Unassembled WGS sequence"/>
</dbReference>
<sequence length="93" mass="10402">MLTRGLLLLLIYLNIALLFLSVLWLLVPSFKQYSLSDYYAYSALVILVLSALVAQGGRNSTEVTDNKNNYRAVVFLLTLGSILMIESFVLTLI</sequence>
<feature type="transmembrane region" description="Helical" evidence="1">
    <location>
        <begin position="69"/>
        <end position="92"/>
    </location>
</feature>